<evidence type="ECO:0000256" key="3">
    <source>
        <dbReference type="SAM" id="MobiDB-lite"/>
    </source>
</evidence>
<gene>
    <name evidence="7" type="primary">LOC129328439</name>
</gene>
<dbReference type="InterPro" id="IPR033992">
    <property type="entry name" value="NKR-like_CTLD"/>
</dbReference>
<sequence length="204" mass="22827">MEHECSVANGPDEKVPFKNGGSPENGPGISLEGLRLDIGGYSDAKEQNACRNFRRPYIIIGILSLSLAVSVFANIAQGVTKQPQAPAYPSDSCPHGWIKNEHSCYLFSDEQKDWNFSRRNCSLYGASLVTLDLKQERGFVKKKGQHGEYWIDLQRTTVEQLWKWQNGSLVTQFKIGGVGCCAYLSYDAISSTTCDNIRHWICKK</sequence>
<evidence type="ECO:0000313" key="7">
    <source>
        <dbReference type="RefSeq" id="XP_054833478.1"/>
    </source>
</evidence>
<dbReference type="InterPro" id="IPR016186">
    <property type="entry name" value="C-type_lectin-like/link_sf"/>
</dbReference>
<evidence type="ECO:0000256" key="4">
    <source>
        <dbReference type="SAM" id="Phobius"/>
    </source>
</evidence>
<dbReference type="GO" id="GO:0005886">
    <property type="term" value="C:plasma membrane"/>
    <property type="evidence" value="ECO:0007669"/>
    <property type="project" value="UniProtKB-SubCell"/>
</dbReference>
<dbReference type="PANTHER" id="PTHR45710">
    <property type="entry name" value="C-TYPE LECTIN DOMAIN-CONTAINING PROTEIN 180"/>
    <property type="match status" value="1"/>
</dbReference>
<organism evidence="6 7">
    <name type="scientific">Eublepharis macularius</name>
    <name type="common">Leopard gecko</name>
    <name type="synonym">Cyrtodactylus macularius</name>
    <dbReference type="NCBI Taxonomy" id="481883"/>
    <lineage>
        <taxon>Eukaryota</taxon>
        <taxon>Metazoa</taxon>
        <taxon>Chordata</taxon>
        <taxon>Craniata</taxon>
        <taxon>Vertebrata</taxon>
        <taxon>Euteleostomi</taxon>
        <taxon>Lepidosauria</taxon>
        <taxon>Squamata</taxon>
        <taxon>Bifurcata</taxon>
        <taxon>Gekkota</taxon>
        <taxon>Eublepharidae</taxon>
        <taxon>Eublepharinae</taxon>
        <taxon>Eublepharis</taxon>
    </lineage>
</organism>
<feature type="region of interest" description="Disordered" evidence="3">
    <location>
        <begin position="1"/>
        <end position="26"/>
    </location>
</feature>
<dbReference type="AlphaFoldDB" id="A0AA97KX75"/>
<dbReference type="GeneID" id="129328439"/>
<dbReference type="SMART" id="SM00034">
    <property type="entry name" value="CLECT"/>
    <property type="match status" value="1"/>
</dbReference>
<dbReference type="InterPro" id="IPR050828">
    <property type="entry name" value="C-type_lectin/matrix_domain"/>
</dbReference>
<evidence type="ECO:0000256" key="1">
    <source>
        <dbReference type="ARBA" id="ARBA00004401"/>
    </source>
</evidence>
<dbReference type="CDD" id="cd03593">
    <property type="entry name" value="CLECT_NK_receptors_like"/>
    <property type="match status" value="1"/>
</dbReference>
<evidence type="ECO:0000313" key="6">
    <source>
        <dbReference type="Proteomes" id="UP001190640"/>
    </source>
</evidence>
<keyword evidence="6" id="KW-1185">Reference proteome</keyword>
<dbReference type="RefSeq" id="XP_054833478.1">
    <property type="nucleotide sequence ID" value="XM_054977503.1"/>
</dbReference>
<keyword evidence="4" id="KW-0812">Transmembrane</keyword>
<accession>A0AA97KX75</accession>
<dbReference type="InterPro" id="IPR001304">
    <property type="entry name" value="C-type_lectin-like"/>
</dbReference>
<evidence type="ECO:0000259" key="5">
    <source>
        <dbReference type="PROSITE" id="PS50041"/>
    </source>
</evidence>
<evidence type="ECO:0000256" key="2">
    <source>
        <dbReference type="ARBA" id="ARBA00022734"/>
    </source>
</evidence>
<dbReference type="PROSITE" id="PS50041">
    <property type="entry name" value="C_TYPE_LECTIN_2"/>
    <property type="match status" value="1"/>
</dbReference>
<keyword evidence="4" id="KW-0472">Membrane</keyword>
<feature type="compositionally biased region" description="Basic and acidic residues" evidence="3">
    <location>
        <begin position="1"/>
        <end position="16"/>
    </location>
</feature>
<feature type="transmembrane region" description="Helical" evidence="4">
    <location>
        <begin position="57"/>
        <end position="76"/>
    </location>
</feature>
<comment type="subcellular location">
    <subcellularLocation>
        <location evidence="1">Cell membrane</location>
        <topology evidence="1">Single-pass type II membrane protein</topology>
    </subcellularLocation>
</comment>
<dbReference type="Proteomes" id="UP001190640">
    <property type="component" value="Chromosome 4"/>
</dbReference>
<feature type="domain" description="C-type lectin" evidence="5">
    <location>
        <begin position="100"/>
        <end position="203"/>
    </location>
</feature>
<protein>
    <submittedName>
        <fullName evidence="7">C-type lectin domain family 2 member B-like</fullName>
    </submittedName>
</protein>
<dbReference type="Pfam" id="PF00059">
    <property type="entry name" value="Lectin_C"/>
    <property type="match status" value="1"/>
</dbReference>
<name>A0AA97KX75_EUBMA</name>
<dbReference type="SUPFAM" id="SSF56436">
    <property type="entry name" value="C-type lectin-like"/>
    <property type="match status" value="1"/>
</dbReference>
<dbReference type="InterPro" id="IPR016187">
    <property type="entry name" value="CTDL_fold"/>
</dbReference>
<proteinExistence type="predicted"/>
<keyword evidence="2" id="KW-0430">Lectin</keyword>
<dbReference type="PANTHER" id="PTHR45710:SF8">
    <property type="entry name" value="RERATING FAMILY MEMBER 4"/>
    <property type="match status" value="1"/>
</dbReference>
<keyword evidence="4" id="KW-1133">Transmembrane helix</keyword>
<dbReference type="Gene3D" id="3.10.100.10">
    <property type="entry name" value="Mannose-Binding Protein A, subunit A"/>
    <property type="match status" value="1"/>
</dbReference>
<reference evidence="7" key="1">
    <citation type="submission" date="2025-08" db="UniProtKB">
        <authorList>
            <consortium name="RefSeq"/>
        </authorList>
    </citation>
    <scope>IDENTIFICATION</scope>
    <source>
        <tissue evidence="7">Blood</tissue>
    </source>
</reference>
<dbReference type="KEGG" id="emc:129328439"/>
<dbReference type="GO" id="GO:0030246">
    <property type="term" value="F:carbohydrate binding"/>
    <property type="evidence" value="ECO:0007669"/>
    <property type="project" value="UniProtKB-KW"/>
</dbReference>